<protein>
    <submittedName>
        <fullName evidence="4">Putative NAD(P)H oxidoreductase</fullName>
        <ecNumber evidence="4">1.6.99.-</ecNumber>
    </submittedName>
</protein>
<evidence type="ECO:0000313" key="5">
    <source>
        <dbReference type="Proteomes" id="UP000275510"/>
    </source>
</evidence>
<dbReference type="EMBL" id="LR134515">
    <property type="protein sequence ID" value="VEJ17458.1"/>
    <property type="molecule type" value="Genomic_DNA"/>
</dbReference>
<dbReference type="SUPFAM" id="SSF52218">
    <property type="entry name" value="Flavoproteins"/>
    <property type="match status" value="1"/>
</dbReference>
<dbReference type="RefSeq" id="WP_005602072.1">
    <property type="nucleotide sequence ID" value="NZ_CBDBSX010000109.1"/>
</dbReference>
<dbReference type="Gene3D" id="3.40.50.360">
    <property type="match status" value="1"/>
</dbReference>
<dbReference type="GO" id="GO:0005829">
    <property type="term" value="C:cytosol"/>
    <property type="evidence" value="ECO:0007669"/>
    <property type="project" value="TreeGrafter"/>
</dbReference>
<dbReference type="InterPro" id="IPR051545">
    <property type="entry name" value="NAD(P)H_dehydrogenase_qn"/>
</dbReference>
<organism evidence="4 5">
    <name type="scientific">Actinobacillus pleuropneumoniae</name>
    <name type="common">Haemophilus pleuropneumoniae</name>
    <dbReference type="NCBI Taxonomy" id="715"/>
    <lineage>
        <taxon>Bacteria</taxon>
        <taxon>Pseudomonadati</taxon>
        <taxon>Pseudomonadota</taxon>
        <taxon>Gammaproteobacteria</taxon>
        <taxon>Pasteurellales</taxon>
        <taxon>Pasteurellaceae</taxon>
        <taxon>Actinobacillus</taxon>
    </lineage>
</organism>
<evidence type="ECO:0000256" key="1">
    <source>
        <dbReference type="ARBA" id="ARBA00006252"/>
    </source>
</evidence>
<name>A0A3S4ZWA5_ACTPL</name>
<dbReference type="PANTHER" id="PTHR10204:SF34">
    <property type="entry name" value="NAD(P)H DEHYDROGENASE [QUINONE] 1 ISOFORM 1"/>
    <property type="match status" value="1"/>
</dbReference>
<evidence type="ECO:0000313" key="4">
    <source>
        <dbReference type="EMBL" id="VEJ17458.1"/>
    </source>
</evidence>
<comment type="similarity">
    <text evidence="1">Belongs to the NAD(P)H dehydrogenase (quinone) family.</text>
</comment>
<dbReference type="Pfam" id="PF02525">
    <property type="entry name" value="Flavodoxin_2"/>
    <property type="match status" value="1"/>
</dbReference>
<dbReference type="GO" id="GO:0003955">
    <property type="term" value="F:NAD(P)H dehydrogenase (quinone) activity"/>
    <property type="evidence" value="ECO:0007669"/>
    <property type="project" value="TreeGrafter"/>
</dbReference>
<feature type="domain" description="Flavodoxin-like fold" evidence="3">
    <location>
        <begin position="1"/>
        <end position="184"/>
    </location>
</feature>
<sequence length="191" mass="21731">MNHLIIYAHPNPQSFNRAILQQAVQASSDHQVIVRDLCSLNIHPNLAWQEFQDSLTGKYAAQIQTEHQYWQQADVITFIYPLWWMGFPAILKGYLDRVLTYGFAYTNGETESVGLLKGKKMQQFVTMGNSNQKYAGKGFLKSLDDTLGNGLFSFCGIENVKMHYLGDVGLKETDYAALLQQIEQSCREILK</sequence>
<dbReference type="AlphaFoldDB" id="A0A3S4ZWA5"/>
<reference evidence="4 5" key="1">
    <citation type="submission" date="2018-12" db="EMBL/GenBank/DDBJ databases">
        <authorList>
            <consortium name="Pathogen Informatics"/>
        </authorList>
    </citation>
    <scope>NUCLEOTIDE SEQUENCE [LARGE SCALE GENOMIC DNA]</scope>
    <source>
        <strain evidence="4 5">NCTC10976</strain>
    </source>
</reference>
<dbReference type="InterPro" id="IPR003680">
    <property type="entry name" value="Flavodoxin_fold"/>
</dbReference>
<dbReference type="EC" id="1.6.99.-" evidence="4"/>
<accession>A0A3S4ZWA5</accession>
<dbReference type="PANTHER" id="PTHR10204">
    <property type="entry name" value="NAD P H OXIDOREDUCTASE-RELATED"/>
    <property type="match status" value="1"/>
</dbReference>
<proteinExistence type="inferred from homology"/>
<evidence type="ECO:0000256" key="2">
    <source>
        <dbReference type="ARBA" id="ARBA00023002"/>
    </source>
</evidence>
<dbReference type="Proteomes" id="UP000275510">
    <property type="component" value="Chromosome"/>
</dbReference>
<dbReference type="InterPro" id="IPR029039">
    <property type="entry name" value="Flavoprotein-like_sf"/>
</dbReference>
<evidence type="ECO:0000259" key="3">
    <source>
        <dbReference type="Pfam" id="PF02525"/>
    </source>
</evidence>
<keyword evidence="2 4" id="KW-0560">Oxidoreductase</keyword>
<gene>
    <name evidence="4" type="primary">ywrO</name>
    <name evidence="4" type="ORF">NCTC10976_01589</name>
</gene>